<dbReference type="InterPro" id="IPR003607">
    <property type="entry name" value="HD/PDEase_dom"/>
</dbReference>
<dbReference type="InterPro" id="IPR050798">
    <property type="entry name" value="YhaM_exoribonuc/phosphodiest"/>
</dbReference>
<dbReference type="SMART" id="SM00471">
    <property type="entry name" value="HDc"/>
    <property type="match status" value="1"/>
</dbReference>
<accession>A0AA41R789</accession>
<dbReference type="Gene3D" id="2.40.50.140">
    <property type="entry name" value="Nucleic acid-binding proteins"/>
    <property type="match status" value="1"/>
</dbReference>
<evidence type="ECO:0000313" key="4">
    <source>
        <dbReference type="Proteomes" id="UP001165427"/>
    </source>
</evidence>
<proteinExistence type="predicted"/>
<keyword evidence="4" id="KW-1185">Reference proteome</keyword>
<dbReference type="Proteomes" id="UP001165427">
    <property type="component" value="Unassembled WGS sequence"/>
</dbReference>
<dbReference type="InterPro" id="IPR004365">
    <property type="entry name" value="NA-bd_OB_tRNA"/>
</dbReference>
<dbReference type="GO" id="GO:0031125">
    <property type="term" value="P:rRNA 3'-end processing"/>
    <property type="evidence" value="ECO:0007669"/>
    <property type="project" value="TreeGrafter"/>
</dbReference>
<dbReference type="AlphaFoldDB" id="A0AA41R789"/>
<dbReference type="SUPFAM" id="SSF50249">
    <property type="entry name" value="Nucleic acid-binding proteins"/>
    <property type="match status" value="1"/>
</dbReference>
<reference evidence="3" key="1">
    <citation type="submission" date="2022-04" db="EMBL/GenBank/DDBJ databases">
        <title>Desulfatitalea alkaliphila sp. nov., a novel anaerobic sulfate-reducing bacterium isolated from terrestrial mud volcano, Taman Peninsula, Russia.</title>
        <authorList>
            <person name="Khomyakova M.A."/>
            <person name="Merkel A.Y."/>
            <person name="Slobodkin A.I."/>
        </authorList>
    </citation>
    <scope>NUCLEOTIDE SEQUENCE</scope>
    <source>
        <strain evidence="3">M08but</strain>
    </source>
</reference>
<comment type="caution">
    <text evidence="3">The sequence shown here is derived from an EMBL/GenBank/DDBJ whole genome shotgun (WGS) entry which is preliminary data.</text>
</comment>
<feature type="domain" description="HD/PDEase" evidence="2">
    <location>
        <begin position="161"/>
        <end position="294"/>
    </location>
</feature>
<dbReference type="GO" id="GO:0016787">
    <property type="term" value="F:hydrolase activity"/>
    <property type="evidence" value="ECO:0007669"/>
    <property type="project" value="UniProtKB-KW"/>
</dbReference>
<dbReference type="EMBL" id="JALJRB010000033">
    <property type="protein sequence ID" value="MCJ8502773.1"/>
    <property type="molecule type" value="Genomic_DNA"/>
</dbReference>
<dbReference type="GO" id="GO:0003676">
    <property type="term" value="F:nucleic acid binding"/>
    <property type="evidence" value="ECO:0007669"/>
    <property type="project" value="InterPro"/>
</dbReference>
<dbReference type="CDD" id="cd00077">
    <property type="entry name" value="HDc"/>
    <property type="match status" value="1"/>
</dbReference>
<dbReference type="InterPro" id="IPR012340">
    <property type="entry name" value="NA-bd_OB-fold"/>
</dbReference>
<dbReference type="PANTHER" id="PTHR37294:SF1">
    <property type="entry name" value="3'-5' EXORIBONUCLEASE YHAM"/>
    <property type="match status" value="1"/>
</dbReference>
<evidence type="ECO:0000313" key="3">
    <source>
        <dbReference type="EMBL" id="MCJ8502773.1"/>
    </source>
</evidence>
<dbReference type="SUPFAM" id="SSF109604">
    <property type="entry name" value="HD-domain/PDEase-like"/>
    <property type="match status" value="1"/>
</dbReference>
<dbReference type="RefSeq" id="WP_246914094.1">
    <property type="nucleotide sequence ID" value="NZ_JALJRB010000033.1"/>
</dbReference>
<dbReference type="InterPro" id="IPR006675">
    <property type="entry name" value="HDIG_dom"/>
</dbReference>
<sequence length="334" mass="36376">MTQGKKRFIADIAANETVADIFVLAEKNMARKRDGNPFLTLVLGDKSGRMRAVMWDDVQRAAAAAGEGDFVQVQGTAGEYRGSVQLVVQSLAAVPADAVNPADFLPTTRRDADQMLARLQAVTETLHNPHLKALLAAFWSDDTFVAQFKKAPAAKQMHHAYLGGLLEHTLSMVLLADKIAAHYGGVDRDLLLTGAVLHDVGKVRELAYAHFIDYTDEGRLLSHIVIGVQMVADKIRTIADFPDSLAAMVKHLIVSHHGVRDFGSPEPPKTIEAVLLHQVDEIDARINAIREFVATETAGATWTGYHRLMERHFYIPDAAGRETAAPEGDGGDGE</sequence>
<dbReference type="InterPro" id="IPR006674">
    <property type="entry name" value="HD_domain"/>
</dbReference>
<evidence type="ECO:0000259" key="2">
    <source>
        <dbReference type="SMART" id="SM00471"/>
    </source>
</evidence>
<dbReference type="Pfam" id="PF01336">
    <property type="entry name" value="tRNA_anti-codon"/>
    <property type="match status" value="1"/>
</dbReference>
<dbReference type="NCBIfam" id="TIGR00277">
    <property type="entry name" value="HDIG"/>
    <property type="match status" value="1"/>
</dbReference>
<dbReference type="Gene3D" id="1.10.3210.10">
    <property type="entry name" value="Hypothetical protein af1432"/>
    <property type="match status" value="1"/>
</dbReference>
<organism evidence="3 4">
    <name type="scientific">Desulfatitalea alkaliphila</name>
    <dbReference type="NCBI Taxonomy" id="2929485"/>
    <lineage>
        <taxon>Bacteria</taxon>
        <taxon>Pseudomonadati</taxon>
        <taxon>Thermodesulfobacteriota</taxon>
        <taxon>Desulfobacteria</taxon>
        <taxon>Desulfobacterales</taxon>
        <taxon>Desulfosarcinaceae</taxon>
        <taxon>Desulfatitalea</taxon>
    </lineage>
</organism>
<dbReference type="Pfam" id="PF01966">
    <property type="entry name" value="HD"/>
    <property type="match status" value="1"/>
</dbReference>
<protein>
    <submittedName>
        <fullName evidence="3">HD domain-containing protein</fullName>
    </submittedName>
</protein>
<dbReference type="PANTHER" id="PTHR37294">
    <property type="entry name" value="3'-5' EXORIBONUCLEASE YHAM"/>
    <property type="match status" value="1"/>
</dbReference>
<dbReference type="CDD" id="cd04492">
    <property type="entry name" value="YhaM_OBF_like"/>
    <property type="match status" value="1"/>
</dbReference>
<keyword evidence="1" id="KW-0378">Hydrolase</keyword>
<evidence type="ECO:0000256" key="1">
    <source>
        <dbReference type="ARBA" id="ARBA00022801"/>
    </source>
</evidence>
<gene>
    <name evidence="3" type="ORF">MRX98_19510</name>
</gene>
<name>A0AA41R789_9BACT</name>